<organism evidence="2 3">
    <name type="scientific">Pigmentiphaga kullae</name>
    <dbReference type="NCBI Taxonomy" id="151784"/>
    <lineage>
        <taxon>Bacteria</taxon>
        <taxon>Pseudomonadati</taxon>
        <taxon>Pseudomonadota</taxon>
        <taxon>Betaproteobacteria</taxon>
        <taxon>Burkholderiales</taxon>
        <taxon>Alcaligenaceae</taxon>
        <taxon>Pigmentiphaga</taxon>
    </lineage>
</organism>
<dbReference type="InterPro" id="IPR029058">
    <property type="entry name" value="AB_hydrolase_fold"/>
</dbReference>
<dbReference type="SUPFAM" id="SSF53474">
    <property type="entry name" value="alpha/beta-Hydrolases"/>
    <property type="match status" value="1"/>
</dbReference>
<comment type="caution">
    <text evidence="2">The sequence shown here is derived from an EMBL/GenBank/DDBJ whole genome shotgun (WGS) entry which is preliminary data.</text>
</comment>
<dbReference type="AlphaFoldDB" id="A0A4V2F383"/>
<evidence type="ECO:0000313" key="2">
    <source>
        <dbReference type="EMBL" id="RZS81494.1"/>
    </source>
</evidence>
<protein>
    <submittedName>
        <fullName evidence="2">Alpha-beta hydrolase superfamily lysophospholipase</fullName>
    </submittedName>
</protein>
<proteinExistence type="predicted"/>
<dbReference type="GO" id="GO:0016020">
    <property type="term" value="C:membrane"/>
    <property type="evidence" value="ECO:0007669"/>
    <property type="project" value="TreeGrafter"/>
</dbReference>
<dbReference type="GO" id="GO:0016787">
    <property type="term" value="F:hydrolase activity"/>
    <property type="evidence" value="ECO:0007669"/>
    <property type="project" value="UniProtKB-KW"/>
</dbReference>
<dbReference type="PRINTS" id="PR00111">
    <property type="entry name" value="ABHYDROLASE"/>
</dbReference>
<name>A0A4V2F383_9BURK</name>
<dbReference type="PANTHER" id="PTHR43798">
    <property type="entry name" value="MONOACYLGLYCEROL LIPASE"/>
    <property type="match status" value="1"/>
</dbReference>
<accession>A0A4V2F383</accession>
<sequence>MSIYEPLVASRSEYLDVRGLRHHFRHWGDNGAPVLLALHGWMDSSASFQFLADRLAGGFHVVAPDWRGFGRTQWGGGDCYEVGEYLGDLDAFCRHLSPSSPVLLLGHSMGGNMAMLYAGVRPERVAAVVNLEGLGLPPQPADAAPGRLRLWMDQIVAGARLGDYDSPDAYAQRLMRDNPRLDAAKALFLARENGCPEGDRWRLRADPVHKIVNRVLYRLEEVLACWREITAPVLWVEAADSAVRTRALAEPGYEDRLSCVACLQRAMVDDAGHMLHQDRPAEVAQLVADFLARAATTPGGRPTM</sequence>
<reference evidence="2 3" key="1">
    <citation type="submission" date="2019-02" db="EMBL/GenBank/DDBJ databases">
        <title>Genomic Encyclopedia of Type Strains, Phase IV (KMG-IV): sequencing the most valuable type-strain genomes for metagenomic binning, comparative biology and taxonomic classification.</title>
        <authorList>
            <person name="Goeker M."/>
        </authorList>
    </citation>
    <scope>NUCLEOTIDE SEQUENCE [LARGE SCALE GENOMIC DNA]</scope>
    <source>
        <strain evidence="2 3">K24</strain>
    </source>
</reference>
<evidence type="ECO:0000259" key="1">
    <source>
        <dbReference type="Pfam" id="PF00561"/>
    </source>
</evidence>
<gene>
    <name evidence="2" type="ORF">EV675_4118</name>
</gene>
<dbReference type="OrthoDB" id="149912at2"/>
<dbReference type="InterPro" id="IPR050266">
    <property type="entry name" value="AB_hydrolase_sf"/>
</dbReference>
<dbReference type="InterPro" id="IPR000639">
    <property type="entry name" value="Epox_hydrolase-like"/>
</dbReference>
<keyword evidence="3" id="KW-1185">Reference proteome</keyword>
<dbReference type="Gene3D" id="3.40.50.1820">
    <property type="entry name" value="alpha/beta hydrolase"/>
    <property type="match status" value="1"/>
</dbReference>
<dbReference type="PRINTS" id="PR00412">
    <property type="entry name" value="EPOXHYDRLASE"/>
</dbReference>
<dbReference type="EMBL" id="SGXC01000002">
    <property type="protein sequence ID" value="RZS81494.1"/>
    <property type="molecule type" value="Genomic_DNA"/>
</dbReference>
<dbReference type="PANTHER" id="PTHR43798:SF33">
    <property type="entry name" value="HYDROLASE, PUTATIVE (AFU_ORTHOLOGUE AFUA_2G14860)-RELATED"/>
    <property type="match status" value="1"/>
</dbReference>
<dbReference type="Pfam" id="PF00561">
    <property type="entry name" value="Abhydrolase_1"/>
    <property type="match status" value="1"/>
</dbReference>
<dbReference type="Proteomes" id="UP000292445">
    <property type="component" value="Unassembled WGS sequence"/>
</dbReference>
<dbReference type="InterPro" id="IPR000073">
    <property type="entry name" value="AB_hydrolase_1"/>
</dbReference>
<keyword evidence="2" id="KW-0378">Hydrolase</keyword>
<evidence type="ECO:0000313" key="3">
    <source>
        <dbReference type="Proteomes" id="UP000292445"/>
    </source>
</evidence>
<feature type="domain" description="AB hydrolase-1" evidence="1">
    <location>
        <begin position="33"/>
        <end position="276"/>
    </location>
</feature>